<reference evidence="18 19" key="1">
    <citation type="submission" date="2018-10" db="EMBL/GenBank/DDBJ databases">
        <title>Genomic Encyclopedia of Type Strains, Phase IV (KMG-IV): sequencing the most valuable type-strain genomes for metagenomic binning, comparative biology and taxonomic classification.</title>
        <authorList>
            <person name="Goeker M."/>
        </authorList>
    </citation>
    <scope>NUCLEOTIDE SEQUENCE [LARGE SCALE GENOMIC DNA]</scope>
    <source>
        <strain evidence="18 19">DSM 12769</strain>
    </source>
</reference>
<keyword evidence="6 16" id="KW-0808">Transferase</keyword>
<proteinExistence type="inferred from homology"/>
<evidence type="ECO:0000256" key="11">
    <source>
        <dbReference type="ARBA" id="ARBA00022842"/>
    </source>
</evidence>
<protein>
    <recommendedName>
        <fullName evidence="16">DNA polymerase IV</fullName>
        <shortName evidence="16">Pol IV</shortName>
        <ecNumber evidence="16">2.7.7.7</ecNumber>
    </recommendedName>
</protein>
<dbReference type="InterPro" id="IPR022880">
    <property type="entry name" value="DNApol_IV"/>
</dbReference>
<dbReference type="Gene3D" id="3.40.1170.60">
    <property type="match status" value="1"/>
</dbReference>
<evidence type="ECO:0000256" key="6">
    <source>
        <dbReference type="ARBA" id="ARBA00022679"/>
    </source>
</evidence>
<dbReference type="GO" id="GO:0003684">
    <property type="term" value="F:damaged DNA binding"/>
    <property type="evidence" value="ECO:0007669"/>
    <property type="project" value="InterPro"/>
</dbReference>
<evidence type="ECO:0000256" key="1">
    <source>
        <dbReference type="ARBA" id="ARBA00004496"/>
    </source>
</evidence>
<evidence type="ECO:0000256" key="15">
    <source>
        <dbReference type="ARBA" id="ARBA00049244"/>
    </source>
</evidence>
<gene>
    <name evidence="16" type="primary">dinB</name>
    <name evidence="18" type="ORF">DFR31_2330</name>
</gene>
<evidence type="ECO:0000256" key="7">
    <source>
        <dbReference type="ARBA" id="ARBA00022695"/>
    </source>
</evidence>
<evidence type="ECO:0000313" key="18">
    <source>
        <dbReference type="EMBL" id="RLK47016.1"/>
    </source>
</evidence>
<comment type="subcellular location">
    <subcellularLocation>
        <location evidence="1 16">Cytoplasm</location>
    </subcellularLocation>
</comment>
<dbReference type="PANTHER" id="PTHR11076">
    <property type="entry name" value="DNA REPAIR POLYMERASE UMUC / TRANSFERASE FAMILY MEMBER"/>
    <property type="match status" value="1"/>
</dbReference>
<sequence>MSQRKIIHVDMDAFYASVEQRDQPELRGRPVVVGGNPNGRGVVAAASYEARRHGIHSAMPAWRAARLCPDAVFLRPRFEVYRAVSAQIQAIFRDYTPLVEPLSLDEAYLDVSDCPRLEGSATLIAREIRTRIREQTGLTASAGVSGNKFLAKIASDLDKPDGLYVIPPEQAAAFVAELPVGKIHGVGQATQAKMQRMGIHTGADLRRLSLLELQRAFGSRARFYHDLARGVDERPVRPSRERKSVGAETTFGQDLTDPADMLDRLALLADKVAASLERRRLAGRTVTLKVKYHDFRQITRSLSGDPVQSAADIRTRLPALLQDTEAGRTPVRLLGVTVSGLVTVTPDQARQLALF</sequence>
<evidence type="ECO:0000256" key="13">
    <source>
        <dbReference type="ARBA" id="ARBA00023125"/>
    </source>
</evidence>
<accession>A0A498BXC6</accession>
<evidence type="ECO:0000256" key="8">
    <source>
        <dbReference type="ARBA" id="ARBA00022705"/>
    </source>
</evidence>
<dbReference type="EC" id="2.7.7.7" evidence="16"/>
<comment type="catalytic activity">
    <reaction evidence="15 16">
        <text>DNA(n) + a 2'-deoxyribonucleoside 5'-triphosphate = DNA(n+1) + diphosphate</text>
        <dbReference type="Rhea" id="RHEA:22508"/>
        <dbReference type="Rhea" id="RHEA-COMP:17339"/>
        <dbReference type="Rhea" id="RHEA-COMP:17340"/>
        <dbReference type="ChEBI" id="CHEBI:33019"/>
        <dbReference type="ChEBI" id="CHEBI:61560"/>
        <dbReference type="ChEBI" id="CHEBI:173112"/>
        <dbReference type="EC" id="2.7.7.7"/>
    </reaction>
</comment>
<evidence type="ECO:0000256" key="3">
    <source>
        <dbReference type="ARBA" id="ARBA00011245"/>
    </source>
</evidence>
<evidence type="ECO:0000256" key="2">
    <source>
        <dbReference type="ARBA" id="ARBA00010945"/>
    </source>
</evidence>
<dbReference type="Gene3D" id="3.30.1490.100">
    <property type="entry name" value="DNA polymerase, Y-family, little finger domain"/>
    <property type="match status" value="1"/>
</dbReference>
<dbReference type="Gene3D" id="1.10.150.20">
    <property type="entry name" value="5' to 3' exonuclease, C-terminal subdomain"/>
    <property type="match status" value="1"/>
</dbReference>
<dbReference type="FunFam" id="3.40.1170.60:FF:000001">
    <property type="entry name" value="DNA polymerase IV"/>
    <property type="match status" value="1"/>
</dbReference>
<keyword evidence="7 16" id="KW-0548">Nucleotidyltransferase</keyword>
<feature type="binding site" evidence="16">
    <location>
        <position position="10"/>
    </location>
    <ligand>
        <name>Mg(2+)</name>
        <dbReference type="ChEBI" id="CHEBI:18420"/>
    </ligand>
</feature>
<comment type="subunit">
    <text evidence="3 16">Monomer.</text>
</comment>
<dbReference type="InterPro" id="IPR050116">
    <property type="entry name" value="DNA_polymerase-Y"/>
</dbReference>
<evidence type="ECO:0000256" key="9">
    <source>
        <dbReference type="ARBA" id="ARBA00022723"/>
    </source>
</evidence>
<dbReference type="InterPro" id="IPR053848">
    <property type="entry name" value="IMS_HHH_1"/>
</dbReference>
<dbReference type="NCBIfam" id="NF002677">
    <property type="entry name" value="PRK02406.1"/>
    <property type="match status" value="1"/>
</dbReference>
<evidence type="ECO:0000256" key="14">
    <source>
        <dbReference type="ARBA" id="ARBA00023204"/>
    </source>
</evidence>
<dbReference type="InterPro" id="IPR017961">
    <property type="entry name" value="DNA_pol_Y-fam_little_finger"/>
</dbReference>
<keyword evidence="19" id="KW-1185">Reference proteome</keyword>
<comment type="similarity">
    <text evidence="2 16">Belongs to the DNA polymerase type-Y family.</text>
</comment>
<dbReference type="RefSeq" id="WP_121442852.1">
    <property type="nucleotide sequence ID" value="NZ_RCDA01000004.1"/>
</dbReference>
<dbReference type="PROSITE" id="PS50173">
    <property type="entry name" value="UMUC"/>
    <property type="match status" value="1"/>
</dbReference>
<dbReference type="FunFam" id="1.10.150.20:FF:000019">
    <property type="entry name" value="DNA polymerase IV"/>
    <property type="match status" value="1"/>
</dbReference>
<dbReference type="AlphaFoldDB" id="A0A498BXC6"/>
<keyword evidence="13 16" id="KW-0238">DNA-binding</keyword>
<dbReference type="GO" id="GO:0000287">
    <property type="term" value="F:magnesium ion binding"/>
    <property type="evidence" value="ECO:0007669"/>
    <property type="project" value="UniProtKB-UniRule"/>
</dbReference>
<organism evidence="18 19">
    <name type="scientific">Alkalispirillum mobile</name>
    <dbReference type="NCBI Taxonomy" id="85925"/>
    <lineage>
        <taxon>Bacteria</taxon>
        <taxon>Pseudomonadati</taxon>
        <taxon>Pseudomonadota</taxon>
        <taxon>Gammaproteobacteria</taxon>
        <taxon>Chromatiales</taxon>
        <taxon>Ectothiorhodospiraceae</taxon>
        <taxon>Alkalispirillum</taxon>
    </lineage>
</organism>
<dbReference type="Pfam" id="PF21999">
    <property type="entry name" value="IMS_HHH_1"/>
    <property type="match status" value="1"/>
</dbReference>
<name>A0A498BXC6_9GAMM</name>
<dbReference type="GO" id="GO:0003887">
    <property type="term" value="F:DNA-directed DNA polymerase activity"/>
    <property type="evidence" value="ECO:0007669"/>
    <property type="project" value="UniProtKB-UniRule"/>
</dbReference>
<feature type="domain" description="UmuC" evidence="17">
    <location>
        <begin position="6"/>
        <end position="187"/>
    </location>
</feature>
<dbReference type="FunFam" id="3.30.1490.100:FF:000004">
    <property type="entry name" value="DNA polymerase IV"/>
    <property type="match status" value="1"/>
</dbReference>
<dbReference type="InterPro" id="IPR043128">
    <property type="entry name" value="Rev_trsase/Diguanyl_cyclase"/>
</dbReference>
<dbReference type="GO" id="GO:0005829">
    <property type="term" value="C:cytosol"/>
    <property type="evidence" value="ECO:0007669"/>
    <property type="project" value="TreeGrafter"/>
</dbReference>
<dbReference type="Pfam" id="PF11799">
    <property type="entry name" value="IMS_C"/>
    <property type="match status" value="1"/>
</dbReference>
<dbReference type="InterPro" id="IPR043502">
    <property type="entry name" value="DNA/RNA_pol_sf"/>
</dbReference>
<evidence type="ECO:0000313" key="19">
    <source>
        <dbReference type="Proteomes" id="UP000275461"/>
    </source>
</evidence>
<dbReference type="OrthoDB" id="9808813at2"/>
<dbReference type="NCBIfam" id="NF002751">
    <property type="entry name" value="PRK02794.1"/>
    <property type="match status" value="1"/>
</dbReference>
<dbReference type="EMBL" id="RCDA01000004">
    <property type="protein sequence ID" value="RLK47016.1"/>
    <property type="molecule type" value="Genomic_DNA"/>
</dbReference>
<dbReference type="GO" id="GO:0042276">
    <property type="term" value="P:error-prone translesion synthesis"/>
    <property type="evidence" value="ECO:0007669"/>
    <property type="project" value="TreeGrafter"/>
</dbReference>
<dbReference type="InterPro" id="IPR036775">
    <property type="entry name" value="DNA_pol_Y-fam_lit_finger_sf"/>
</dbReference>
<keyword evidence="5 16" id="KW-0963">Cytoplasm</keyword>
<keyword evidence="14 16" id="KW-0234">DNA repair</keyword>
<feature type="binding site" evidence="16">
    <location>
        <position position="105"/>
    </location>
    <ligand>
        <name>Mg(2+)</name>
        <dbReference type="ChEBI" id="CHEBI:18420"/>
    </ligand>
</feature>
<dbReference type="Gene3D" id="3.30.70.270">
    <property type="match status" value="1"/>
</dbReference>
<evidence type="ECO:0000256" key="5">
    <source>
        <dbReference type="ARBA" id="ARBA00022490"/>
    </source>
</evidence>
<evidence type="ECO:0000256" key="10">
    <source>
        <dbReference type="ARBA" id="ARBA00022763"/>
    </source>
</evidence>
<evidence type="ECO:0000256" key="12">
    <source>
        <dbReference type="ARBA" id="ARBA00022932"/>
    </source>
</evidence>
<keyword evidence="9 16" id="KW-0479">Metal-binding</keyword>
<keyword evidence="12 16" id="KW-0239">DNA-directed DNA polymerase</keyword>
<comment type="caution">
    <text evidence="18">The sequence shown here is derived from an EMBL/GenBank/DDBJ whole genome shotgun (WGS) entry which is preliminary data.</text>
</comment>
<evidence type="ECO:0000256" key="4">
    <source>
        <dbReference type="ARBA" id="ARBA00022457"/>
    </source>
</evidence>
<evidence type="ECO:0000259" key="17">
    <source>
        <dbReference type="PROSITE" id="PS50173"/>
    </source>
</evidence>
<keyword evidence="10 16" id="KW-0227">DNA damage</keyword>
<dbReference type="HAMAP" id="MF_01113">
    <property type="entry name" value="DNApol_IV"/>
    <property type="match status" value="1"/>
</dbReference>
<keyword evidence="11 16" id="KW-0460">Magnesium</keyword>
<keyword evidence="8 16" id="KW-0235">DNA replication</keyword>
<dbReference type="InterPro" id="IPR001126">
    <property type="entry name" value="UmuC"/>
</dbReference>
<dbReference type="Pfam" id="PF00817">
    <property type="entry name" value="IMS"/>
    <property type="match status" value="1"/>
</dbReference>
<comment type="function">
    <text evidence="16">Poorly processive, error-prone DNA polymerase involved in untargeted mutagenesis. Copies undamaged DNA at stalled replication forks, which arise in vivo from mismatched or misaligned primer ends. These misaligned primers can be extended by PolIV. Exhibits no 3'-5' exonuclease (proofreading) activity. May be involved in translesional synthesis, in conjunction with the beta clamp from PolIII.</text>
</comment>
<feature type="active site" evidence="16">
    <location>
        <position position="106"/>
    </location>
</feature>
<dbReference type="GO" id="GO:0006281">
    <property type="term" value="P:DNA repair"/>
    <property type="evidence" value="ECO:0007669"/>
    <property type="project" value="UniProtKB-UniRule"/>
</dbReference>
<dbReference type="SUPFAM" id="SSF56672">
    <property type="entry name" value="DNA/RNA polymerases"/>
    <property type="match status" value="1"/>
</dbReference>
<dbReference type="PANTHER" id="PTHR11076:SF33">
    <property type="entry name" value="DNA POLYMERASE KAPPA"/>
    <property type="match status" value="1"/>
</dbReference>
<dbReference type="CDD" id="cd03586">
    <property type="entry name" value="PolY_Pol_IV_kappa"/>
    <property type="match status" value="1"/>
</dbReference>
<keyword evidence="4 16" id="KW-0515">Mutator protein</keyword>
<evidence type="ECO:0000256" key="16">
    <source>
        <dbReference type="HAMAP-Rule" id="MF_01113"/>
    </source>
</evidence>
<comment type="cofactor">
    <cofactor evidence="16">
        <name>Mg(2+)</name>
        <dbReference type="ChEBI" id="CHEBI:18420"/>
    </cofactor>
    <text evidence="16">Binds 2 magnesium ions per subunit.</text>
</comment>
<feature type="site" description="Substrate discrimination" evidence="16">
    <location>
        <position position="15"/>
    </location>
</feature>
<dbReference type="Proteomes" id="UP000275461">
    <property type="component" value="Unassembled WGS sequence"/>
</dbReference>
<dbReference type="SUPFAM" id="SSF100879">
    <property type="entry name" value="Lesion bypass DNA polymerase (Y-family), little finger domain"/>
    <property type="match status" value="1"/>
</dbReference>
<dbReference type="GO" id="GO:0009432">
    <property type="term" value="P:SOS response"/>
    <property type="evidence" value="ECO:0007669"/>
    <property type="project" value="UniProtKB-ARBA"/>
</dbReference>
<dbReference type="GO" id="GO:0006261">
    <property type="term" value="P:DNA-templated DNA replication"/>
    <property type="evidence" value="ECO:0007669"/>
    <property type="project" value="UniProtKB-UniRule"/>
</dbReference>